<feature type="transmembrane region" description="Helical" evidence="5">
    <location>
        <begin position="37"/>
        <end position="55"/>
    </location>
</feature>
<dbReference type="Proteomes" id="UP000176897">
    <property type="component" value="Unassembled WGS sequence"/>
</dbReference>
<feature type="transmembrane region" description="Helical" evidence="5">
    <location>
        <begin position="227"/>
        <end position="248"/>
    </location>
</feature>
<evidence type="ECO:0000256" key="5">
    <source>
        <dbReference type="SAM" id="Phobius"/>
    </source>
</evidence>
<keyword evidence="2 5" id="KW-0812">Transmembrane</keyword>
<dbReference type="GO" id="GO:0016020">
    <property type="term" value="C:membrane"/>
    <property type="evidence" value="ECO:0007669"/>
    <property type="project" value="UniProtKB-SubCell"/>
</dbReference>
<evidence type="ECO:0000256" key="4">
    <source>
        <dbReference type="ARBA" id="ARBA00023136"/>
    </source>
</evidence>
<organism evidence="6 7">
    <name type="scientific">Candidatus Uhrbacteria bacterium RIFCSPLOWO2_01_FULL_47_24</name>
    <dbReference type="NCBI Taxonomy" id="1802401"/>
    <lineage>
        <taxon>Bacteria</taxon>
        <taxon>Candidatus Uhriibacteriota</taxon>
    </lineage>
</organism>
<evidence type="ECO:0000313" key="6">
    <source>
        <dbReference type="EMBL" id="OGL80071.1"/>
    </source>
</evidence>
<comment type="subcellular location">
    <subcellularLocation>
        <location evidence="1">Membrane</location>
        <topology evidence="1">Multi-pass membrane protein</topology>
    </subcellularLocation>
</comment>
<protein>
    <recommendedName>
        <fullName evidence="8">ZIP zinc transporter</fullName>
    </recommendedName>
</protein>
<dbReference type="PANTHER" id="PTHR16950:SF16">
    <property type="entry name" value="ZINC TRANSPORTER ZIP13"/>
    <property type="match status" value="1"/>
</dbReference>
<evidence type="ECO:0000256" key="2">
    <source>
        <dbReference type="ARBA" id="ARBA00022692"/>
    </source>
</evidence>
<proteinExistence type="predicted"/>
<keyword evidence="3 5" id="KW-1133">Transmembrane helix</keyword>
<feature type="transmembrane region" description="Helical" evidence="5">
    <location>
        <begin position="194"/>
        <end position="215"/>
    </location>
</feature>
<dbReference type="InterPro" id="IPR003689">
    <property type="entry name" value="ZIP"/>
</dbReference>
<comment type="caution">
    <text evidence="6">The sequence shown here is derived from an EMBL/GenBank/DDBJ whole genome shotgun (WGS) entry which is preliminary data.</text>
</comment>
<accession>A0A1F7UP67</accession>
<sequence length="250" mass="27096">MTLLYIISLSVLGGILGLLGALIIVKRFAQNQERLMHLVSFAAGAMLSAAFFDLIPEAFEHLENVSAQKVLLYVFGGLLIFYVVEQLLLISHCHEGICDVHKARRSMVIVGDTVHNFLDGIAIAAALLVSVPLGLVTAIAVFIHEIPQEIGDFGVLLQMGMKRARAIWWNLVSAVATIVGALGVYFLAGAVDSIEVSLIALAGGGFIYIAAVDLLPEVHKELRRAHIFSHMVAFFLGVLVLWFLSATLHI</sequence>
<dbReference type="Pfam" id="PF02535">
    <property type="entry name" value="Zip"/>
    <property type="match status" value="2"/>
</dbReference>
<evidence type="ECO:0008006" key="8">
    <source>
        <dbReference type="Google" id="ProtNLM"/>
    </source>
</evidence>
<feature type="transmembrane region" description="Helical" evidence="5">
    <location>
        <begin position="167"/>
        <end position="188"/>
    </location>
</feature>
<dbReference type="EMBL" id="MGEJ01000014">
    <property type="protein sequence ID" value="OGL80071.1"/>
    <property type="molecule type" value="Genomic_DNA"/>
</dbReference>
<evidence type="ECO:0000256" key="1">
    <source>
        <dbReference type="ARBA" id="ARBA00004141"/>
    </source>
</evidence>
<dbReference type="STRING" id="1802401.A3B21_01715"/>
<evidence type="ECO:0000256" key="3">
    <source>
        <dbReference type="ARBA" id="ARBA00022989"/>
    </source>
</evidence>
<evidence type="ECO:0000313" key="7">
    <source>
        <dbReference type="Proteomes" id="UP000176897"/>
    </source>
</evidence>
<feature type="transmembrane region" description="Helical" evidence="5">
    <location>
        <begin position="121"/>
        <end position="146"/>
    </location>
</feature>
<gene>
    <name evidence="6" type="ORF">A3B21_01715</name>
</gene>
<keyword evidence="4 5" id="KW-0472">Membrane</keyword>
<feature type="transmembrane region" description="Helical" evidence="5">
    <location>
        <begin position="6"/>
        <end position="25"/>
    </location>
</feature>
<dbReference type="AlphaFoldDB" id="A0A1F7UP67"/>
<reference evidence="6 7" key="1">
    <citation type="journal article" date="2016" name="Nat. Commun.">
        <title>Thousands of microbial genomes shed light on interconnected biogeochemical processes in an aquifer system.</title>
        <authorList>
            <person name="Anantharaman K."/>
            <person name="Brown C.T."/>
            <person name="Hug L.A."/>
            <person name="Sharon I."/>
            <person name="Castelle C.J."/>
            <person name="Probst A.J."/>
            <person name="Thomas B.C."/>
            <person name="Singh A."/>
            <person name="Wilkins M.J."/>
            <person name="Karaoz U."/>
            <person name="Brodie E.L."/>
            <person name="Williams K.H."/>
            <person name="Hubbard S.S."/>
            <person name="Banfield J.F."/>
        </authorList>
    </citation>
    <scope>NUCLEOTIDE SEQUENCE [LARGE SCALE GENOMIC DNA]</scope>
</reference>
<dbReference type="GO" id="GO:0046873">
    <property type="term" value="F:metal ion transmembrane transporter activity"/>
    <property type="evidence" value="ECO:0007669"/>
    <property type="project" value="InterPro"/>
</dbReference>
<dbReference type="PANTHER" id="PTHR16950">
    <property type="entry name" value="ZINC TRANSPORTER SLC39A7 HISTIDINE-RICH MEMBRANE PROTEIN KE4"/>
    <property type="match status" value="1"/>
</dbReference>
<name>A0A1F7UP67_9BACT</name>